<comment type="caution">
    <text evidence="4">The sequence shown here is derived from an EMBL/GenBank/DDBJ whole genome shotgun (WGS) entry which is preliminary data.</text>
</comment>
<organism evidence="4 5">
    <name type="scientific">Dactylonectria estremocensis</name>
    <dbReference type="NCBI Taxonomy" id="1079267"/>
    <lineage>
        <taxon>Eukaryota</taxon>
        <taxon>Fungi</taxon>
        <taxon>Dikarya</taxon>
        <taxon>Ascomycota</taxon>
        <taxon>Pezizomycotina</taxon>
        <taxon>Sordariomycetes</taxon>
        <taxon>Hypocreomycetidae</taxon>
        <taxon>Hypocreales</taxon>
        <taxon>Nectriaceae</taxon>
        <taxon>Dactylonectria</taxon>
    </lineage>
</organism>
<accession>A0A9P9E5V5</accession>
<keyword evidence="2" id="KW-0472">Membrane</keyword>
<keyword evidence="2" id="KW-0812">Transmembrane</keyword>
<sequence length="271" mass="28459">MRVSSVLVLAGSALASANNDCLVNHSEELASFADCGHQATLANCLSQLQSFAESDVRSCYTNVGCSADEAEAEAKYTLERCEEMGKTGDLKKRYRAAALPVADVFARATTAADATTAKTTQTGKIRSGDDCLETKEKSTTDCPLTTTSGKTITGSCTDTIMTTSSCYENFICTVDSQNHDICMDREKMAVGGIVVALVFAGALVLGAAGLTFACCKDRKEQKRLAAKAEATALARAATKKQRAAQRTPLLRNPSGGSGAGAPNPFQDQGRV</sequence>
<feature type="chain" id="PRO_5040448906" evidence="3">
    <location>
        <begin position="18"/>
        <end position="271"/>
    </location>
</feature>
<dbReference type="OrthoDB" id="3630276at2759"/>
<dbReference type="EMBL" id="JAGMUU010000019">
    <property type="protein sequence ID" value="KAH7131483.1"/>
    <property type="molecule type" value="Genomic_DNA"/>
</dbReference>
<evidence type="ECO:0000256" key="2">
    <source>
        <dbReference type="SAM" id="Phobius"/>
    </source>
</evidence>
<keyword evidence="3" id="KW-0732">Signal</keyword>
<protein>
    <submittedName>
        <fullName evidence="4">Uncharacterized protein</fullName>
    </submittedName>
</protein>
<evidence type="ECO:0000313" key="5">
    <source>
        <dbReference type="Proteomes" id="UP000717696"/>
    </source>
</evidence>
<evidence type="ECO:0000256" key="3">
    <source>
        <dbReference type="SAM" id="SignalP"/>
    </source>
</evidence>
<keyword evidence="2" id="KW-1133">Transmembrane helix</keyword>
<dbReference type="AlphaFoldDB" id="A0A9P9E5V5"/>
<feature type="transmembrane region" description="Helical" evidence="2">
    <location>
        <begin position="188"/>
        <end position="213"/>
    </location>
</feature>
<dbReference type="Proteomes" id="UP000717696">
    <property type="component" value="Unassembled WGS sequence"/>
</dbReference>
<feature type="signal peptide" evidence="3">
    <location>
        <begin position="1"/>
        <end position="17"/>
    </location>
</feature>
<feature type="region of interest" description="Disordered" evidence="1">
    <location>
        <begin position="236"/>
        <end position="271"/>
    </location>
</feature>
<gene>
    <name evidence="4" type="ORF">B0J13DRAFT_626561</name>
</gene>
<keyword evidence="5" id="KW-1185">Reference proteome</keyword>
<proteinExistence type="predicted"/>
<evidence type="ECO:0000313" key="4">
    <source>
        <dbReference type="EMBL" id="KAH7131483.1"/>
    </source>
</evidence>
<name>A0A9P9E5V5_9HYPO</name>
<evidence type="ECO:0000256" key="1">
    <source>
        <dbReference type="SAM" id="MobiDB-lite"/>
    </source>
</evidence>
<reference evidence="4" key="1">
    <citation type="journal article" date="2021" name="Nat. Commun.">
        <title>Genetic determinants of endophytism in the Arabidopsis root mycobiome.</title>
        <authorList>
            <person name="Mesny F."/>
            <person name="Miyauchi S."/>
            <person name="Thiergart T."/>
            <person name="Pickel B."/>
            <person name="Atanasova L."/>
            <person name="Karlsson M."/>
            <person name="Huettel B."/>
            <person name="Barry K.W."/>
            <person name="Haridas S."/>
            <person name="Chen C."/>
            <person name="Bauer D."/>
            <person name="Andreopoulos W."/>
            <person name="Pangilinan J."/>
            <person name="LaButti K."/>
            <person name="Riley R."/>
            <person name="Lipzen A."/>
            <person name="Clum A."/>
            <person name="Drula E."/>
            <person name="Henrissat B."/>
            <person name="Kohler A."/>
            <person name="Grigoriev I.V."/>
            <person name="Martin F.M."/>
            <person name="Hacquard S."/>
        </authorList>
    </citation>
    <scope>NUCLEOTIDE SEQUENCE</scope>
    <source>
        <strain evidence="4">MPI-CAGE-AT-0021</strain>
    </source>
</reference>